<evidence type="ECO:0000313" key="4">
    <source>
        <dbReference type="Proteomes" id="UP000253551"/>
    </source>
</evidence>
<keyword evidence="4" id="KW-1185">Reference proteome</keyword>
<evidence type="ECO:0000313" key="3">
    <source>
        <dbReference type="EMBL" id="RCH87147.1"/>
    </source>
</evidence>
<feature type="coiled-coil region" evidence="1">
    <location>
        <begin position="126"/>
        <end position="160"/>
    </location>
</feature>
<accession>A0A367JB31</accession>
<dbReference type="AlphaFoldDB" id="A0A367JB31"/>
<sequence>MNNYYFEKGSNSTRDNLPNESTNFMETIERGSGLVDMKRLEREINEIQQKPYSDEMETTDPFNRLWSVVEPMMDKLSDSVKNSESIDSITIDEKEDGEEANRLRRDLLDALQDCLPSSTQDDRLALQEAKTEYEKLCFKLNELQNKIQILEKKSMDNTALKSSIMQFKNDVHKQAKILLQSQEHSLMTRSAMSTGRPPIGHSTAEMGKDIERMLIYLRVYSQ</sequence>
<name>A0A367JB31_RHIST</name>
<dbReference type="EMBL" id="PJQM01003779">
    <property type="protein sequence ID" value="RCH87147.1"/>
    <property type="molecule type" value="Genomic_DNA"/>
</dbReference>
<dbReference type="OrthoDB" id="3197614at2759"/>
<proteinExistence type="predicted"/>
<evidence type="ECO:0000256" key="1">
    <source>
        <dbReference type="SAM" id="Coils"/>
    </source>
</evidence>
<dbReference type="STRING" id="4846.A0A367JB31"/>
<reference evidence="3 4" key="1">
    <citation type="journal article" date="2018" name="G3 (Bethesda)">
        <title>Phylogenetic and Phylogenomic Definition of Rhizopus Species.</title>
        <authorList>
            <person name="Gryganskyi A.P."/>
            <person name="Golan J."/>
            <person name="Dolatabadi S."/>
            <person name="Mondo S."/>
            <person name="Robb S."/>
            <person name="Idnurm A."/>
            <person name="Muszewska A."/>
            <person name="Steczkiewicz K."/>
            <person name="Masonjones S."/>
            <person name="Liao H.L."/>
            <person name="Gajdeczka M.T."/>
            <person name="Anike F."/>
            <person name="Vuek A."/>
            <person name="Anishchenko I.M."/>
            <person name="Voigt K."/>
            <person name="de Hoog G.S."/>
            <person name="Smith M.E."/>
            <person name="Heitman J."/>
            <person name="Vilgalys R."/>
            <person name="Stajich J.E."/>
        </authorList>
    </citation>
    <scope>NUCLEOTIDE SEQUENCE [LARGE SCALE GENOMIC DNA]</scope>
    <source>
        <strain evidence="3 4">LSU 92-RS-03</strain>
    </source>
</reference>
<gene>
    <name evidence="3" type="ORF">CU098_006529</name>
</gene>
<comment type="caution">
    <text evidence="3">The sequence shown here is derived from an EMBL/GenBank/DDBJ whole genome shotgun (WGS) entry which is preliminary data.</text>
</comment>
<organism evidence="3 4">
    <name type="scientific">Rhizopus stolonifer</name>
    <name type="common">Rhizopus nigricans</name>
    <dbReference type="NCBI Taxonomy" id="4846"/>
    <lineage>
        <taxon>Eukaryota</taxon>
        <taxon>Fungi</taxon>
        <taxon>Fungi incertae sedis</taxon>
        <taxon>Mucoromycota</taxon>
        <taxon>Mucoromycotina</taxon>
        <taxon>Mucoromycetes</taxon>
        <taxon>Mucorales</taxon>
        <taxon>Mucorineae</taxon>
        <taxon>Rhizopodaceae</taxon>
        <taxon>Rhizopus</taxon>
    </lineage>
</organism>
<dbReference type="Proteomes" id="UP000253551">
    <property type="component" value="Unassembled WGS sequence"/>
</dbReference>
<feature type="region of interest" description="Disordered" evidence="2">
    <location>
        <begin position="1"/>
        <end position="20"/>
    </location>
</feature>
<protein>
    <submittedName>
        <fullName evidence="3">Uncharacterized protein</fullName>
    </submittedName>
</protein>
<evidence type="ECO:0000256" key="2">
    <source>
        <dbReference type="SAM" id="MobiDB-lite"/>
    </source>
</evidence>
<keyword evidence="1" id="KW-0175">Coiled coil</keyword>